<reference evidence="8 9" key="1">
    <citation type="submission" date="2018-06" db="EMBL/GenBank/DDBJ databases">
        <authorList>
            <consortium name="Pathogen Informatics"/>
            <person name="Doyle S."/>
        </authorList>
    </citation>
    <scope>NUCLEOTIDE SEQUENCE [LARGE SCALE GENOMIC DNA]</scope>
    <source>
        <strain evidence="8 9">NCTC11997</strain>
    </source>
</reference>
<dbReference type="InterPro" id="IPR040442">
    <property type="entry name" value="Pyrv_kinase-like_dom_sf"/>
</dbReference>
<dbReference type="InterPro" id="IPR015813">
    <property type="entry name" value="Pyrv/PenolPyrv_kinase-like_dom"/>
</dbReference>
<dbReference type="EMBL" id="UGSB01000001">
    <property type="protein sequence ID" value="SUA50870.1"/>
    <property type="molecule type" value="Genomic_DNA"/>
</dbReference>
<dbReference type="STRING" id="1122619.GCA_000373745_02052"/>
<protein>
    <recommendedName>
        <fullName evidence="6">2-methylisocitrate lyase</fullName>
        <ecNumber evidence="3">4.1.3.30</ecNumber>
    </recommendedName>
</protein>
<dbReference type="CDD" id="cd00377">
    <property type="entry name" value="ICL_PEPM"/>
    <property type="match status" value="1"/>
</dbReference>
<dbReference type="Proteomes" id="UP000254603">
    <property type="component" value="Unassembled WGS sequence"/>
</dbReference>
<evidence type="ECO:0000256" key="1">
    <source>
        <dbReference type="ARBA" id="ARBA00001050"/>
    </source>
</evidence>
<organism evidence="8 9">
    <name type="scientific">Oligella ureolytica</name>
    <dbReference type="NCBI Taxonomy" id="90244"/>
    <lineage>
        <taxon>Bacteria</taxon>
        <taxon>Pseudomonadati</taxon>
        <taxon>Pseudomonadota</taxon>
        <taxon>Betaproteobacteria</taxon>
        <taxon>Burkholderiales</taxon>
        <taxon>Alcaligenaceae</taxon>
        <taxon>Oligella</taxon>
    </lineage>
</organism>
<evidence type="ECO:0000256" key="2">
    <source>
        <dbReference type="ARBA" id="ARBA00009282"/>
    </source>
</evidence>
<sequence>MSLKTCFHNKELVLAPGVYDAFSALVASKFNYKALYVSGAGIAYTKLGRPDVGLVSMTEVAESIRFIADRVDTPLIVDADNGYGNALNVQRCIRLFENSGAKAIQLEDQSLPKRCGHLKGKSLISTQEMVGKIKAAVDTRKSDELLIIARTDAISVEGYNQAIERASLYEEAGADLLFIEAPQNLEQLNSIAERFSGQIPLLANMVEGGDTPILTAEELYDIGFSLVIFPGGVVRAISKTLEQYYASLSQHGNNVPFAKNMNDFKELNLMLETDELLTLSQKYE</sequence>
<comment type="function">
    <text evidence="5">Involved in the catabolism of short chain fatty acids (SCFA) via the 2-methylcitrate cycle I (propionate degradation route). Catalyzes the thermodynamically favored C-C bond cleavage of (2R,3S)-2-methylisocitrate to yield pyruvate and succinate via an alpha-carboxy-carbanion intermediate.</text>
</comment>
<dbReference type="EC" id="4.1.3.30" evidence="3"/>
<evidence type="ECO:0000313" key="10">
    <source>
        <dbReference type="Proteomes" id="UP000594903"/>
    </source>
</evidence>
<dbReference type="EMBL" id="CP065725">
    <property type="protein sequence ID" value="QPT40374.1"/>
    <property type="molecule type" value="Genomic_DNA"/>
</dbReference>
<name>A0A378XE37_9BURK</name>
<proteinExistence type="inferred from homology"/>
<comment type="similarity">
    <text evidence="2">Belongs to the isocitrate lyase/PEP mutase superfamily. Methylisocitrate lyase family.</text>
</comment>
<evidence type="ECO:0000256" key="5">
    <source>
        <dbReference type="ARBA" id="ARBA00057039"/>
    </source>
</evidence>
<accession>A0A378XE37</accession>
<reference evidence="7 10" key="2">
    <citation type="submission" date="2020-12" db="EMBL/GenBank/DDBJ databases">
        <title>FDA dAtabase for Regulatory Grade micrObial Sequences (FDA-ARGOS): Supporting development and validation of Infectious Disease Dx tests.</title>
        <authorList>
            <person name="Sproer C."/>
            <person name="Gronow S."/>
            <person name="Severitt S."/>
            <person name="Schroder I."/>
            <person name="Tallon L."/>
            <person name="Sadzewicz L."/>
            <person name="Zhao X."/>
            <person name="Boylan J."/>
            <person name="Ott S."/>
            <person name="Bowen H."/>
            <person name="Vavikolanu K."/>
            <person name="Mehta A."/>
            <person name="Aluvathingal J."/>
            <person name="Nadendla S."/>
            <person name="Lowell S."/>
            <person name="Myers T."/>
            <person name="Yan Y."/>
            <person name="Sichtig H."/>
        </authorList>
    </citation>
    <scope>NUCLEOTIDE SEQUENCE [LARGE SCALE GENOMIC DNA]</scope>
    <source>
        <strain evidence="7 10">FDAARGOS_872</strain>
    </source>
</reference>
<comment type="subunit">
    <text evidence="4">Homotetramer; dimer of dimers.</text>
</comment>
<dbReference type="RefSeq" id="WP_018575235.1">
    <property type="nucleotide sequence ID" value="NZ_CP065725.1"/>
</dbReference>
<dbReference type="FunFam" id="3.20.20.60:FF:000009">
    <property type="entry name" value="2-methylisocitrate lyase"/>
    <property type="match status" value="1"/>
</dbReference>
<dbReference type="SUPFAM" id="SSF51621">
    <property type="entry name" value="Phosphoenolpyruvate/pyruvate domain"/>
    <property type="match status" value="1"/>
</dbReference>
<dbReference type="GO" id="GO:0046421">
    <property type="term" value="F:methylisocitrate lyase activity"/>
    <property type="evidence" value="ECO:0007669"/>
    <property type="project" value="UniProtKB-EC"/>
</dbReference>
<evidence type="ECO:0000256" key="4">
    <source>
        <dbReference type="ARBA" id="ARBA00044762"/>
    </source>
</evidence>
<keyword evidence="10" id="KW-1185">Reference proteome</keyword>
<evidence type="ECO:0000256" key="3">
    <source>
        <dbReference type="ARBA" id="ARBA00012260"/>
    </source>
</evidence>
<dbReference type="InterPro" id="IPR039556">
    <property type="entry name" value="ICL/PEPM"/>
</dbReference>
<dbReference type="Pfam" id="PF13714">
    <property type="entry name" value="PEP_mutase"/>
    <property type="match status" value="1"/>
</dbReference>
<dbReference type="PANTHER" id="PTHR42905:SF5">
    <property type="entry name" value="CARBOXYVINYL-CARBOXYPHOSPHONATE PHOSPHORYLMUTASE, CHLOROPLASTIC"/>
    <property type="match status" value="1"/>
</dbReference>
<evidence type="ECO:0000313" key="7">
    <source>
        <dbReference type="EMBL" id="QPT40374.1"/>
    </source>
</evidence>
<dbReference type="AlphaFoldDB" id="A0A378XE37"/>
<dbReference type="PROSITE" id="PS00161">
    <property type="entry name" value="ISOCITRATE_LYASE"/>
    <property type="match status" value="1"/>
</dbReference>
<comment type="catalytic activity">
    <reaction evidence="1">
        <text>(2S,3R)-3-hydroxybutane-1,2,3-tricarboxylate = pyruvate + succinate</text>
        <dbReference type="Rhea" id="RHEA:16809"/>
        <dbReference type="ChEBI" id="CHEBI:15361"/>
        <dbReference type="ChEBI" id="CHEBI:30031"/>
        <dbReference type="ChEBI" id="CHEBI:57429"/>
        <dbReference type="EC" id="4.1.3.30"/>
    </reaction>
</comment>
<dbReference type="PANTHER" id="PTHR42905">
    <property type="entry name" value="PHOSPHOENOLPYRUVATE CARBOXYLASE"/>
    <property type="match status" value="1"/>
</dbReference>
<keyword evidence="8" id="KW-0456">Lyase</keyword>
<evidence type="ECO:0000313" key="9">
    <source>
        <dbReference type="Proteomes" id="UP000254603"/>
    </source>
</evidence>
<dbReference type="InterPro" id="IPR018523">
    <property type="entry name" value="Isocitrate_lyase_ph_CS"/>
</dbReference>
<dbReference type="OrthoDB" id="9771433at2"/>
<gene>
    <name evidence="8" type="primary">Dml</name>
    <name evidence="7" type="ORF">I6G29_01775</name>
    <name evidence="8" type="ORF">NCTC11997_00400</name>
</gene>
<evidence type="ECO:0000256" key="6">
    <source>
        <dbReference type="ARBA" id="ARBA00073849"/>
    </source>
</evidence>
<dbReference type="Gene3D" id="3.20.20.60">
    <property type="entry name" value="Phosphoenolpyruvate-binding domains"/>
    <property type="match status" value="1"/>
</dbReference>
<evidence type="ECO:0000313" key="8">
    <source>
        <dbReference type="EMBL" id="SUA50870.1"/>
    </source>
</evidence>
<dbReference type="Proteomes" id="UP000594903">
    <property type="component" value="Chromosome"/>
</dbReference>